<dbReference type="EMBL" id="JAOPKD010000016">
    <property type="protein sequence ID" value="MCU4727909.1"/>
    <property type="molecule type" value="Genomic_DNA"/>
</dbReference>
<dbReference type="RefSeq" id="WP_315909733.1">
    <property type="nucleotide sequence ID" value="NZ_JAOPKC010000018.1"/>
</dbReference>
<proteinExistence type="predicted"/>
<accession>A0AAE3IG00</accession>
<sequence length="78" mass="8919">MAASQFTDDGFRPGNDGQSPPNHDTITHGSARFLLWIGQRREREEGFNPDLDDLPELFEEWQGKPGEQTTLMGWQNDE</sequence>
<evidence type="ECO:0000256" key="1">
    <source>
        <dbReference type="SAM" id="MobiDB-lite"/>
    </source>
</evidence>
<evidence type="ECO:0000313" key="4">
    <source>
        <dbReference type="Proteomes" id="UP001208186"/>
    </source>
</evidence>
<reference evidence="3" key="1">
    <citation type="submission" date="2023-02" db="EMBL/GenBank/DDBJ databases">
        <title>Enrichment on poylsaccharides allowed isolation of novel metabolic and taxonomic groups of Haloarchaea.</title>
        <authorList>
            <person name="Sorokin D.Y."/>
            <person name="Elcheninov A.G."/>
            <person name="Khizhniak T.V."/>
            <person name="Kolganova T.V."/>
            <person name="Kublanov I.V."/>
        </authorList>
    </citation>
    <scope>NUCLEOTIDE SEQUENCE</scope>
    <source>
        <strain evidence="2 4">HArc-curdl5-1</strain>
        <strain evidence="3">HArc-curdl7</strain>
    </source>
</reference>
<comment type="caution">
    <text evidence="3">The sequence shown here is derived from an EMBL/GenBank/DDBJ whole genome shotgun (WGS) entry which is preliminary data.</text>
</comment>
<feature type="region of interest" description="Disordered" evidence="1">
    <location>
        <begin position="1"/>
        <end position="27"/>
    </location>
</feature>
<name>A0AAE3IG00_9EURY</name>
<organism evidence="3 5">
    <name type="scientific">Halapricum hydrolyticum</name>
    <dbReference type="NCBI Taxonomy" id="2979991"/>
    <lineage>
        <taxon>Archaea</taxon>
        <taxon>Methanobacteriati</taxon>
        <taxon>Methanobacteriota</taxon>
        <taxon>Stenosarchaea group</taxon>
        <taxon>Halobacteria</taxon>
        <taxon>Halobacteriales</taxon>
        <taxon>Haloarculaceae</taxon>
        <taxon>Halapricum</taxon>
    </lineage>
</organism>
<dbReference type="AlphaFoldDB" id="A0AAE3IG00"/>
<dbReference type="Proteomes" id="UP001208186">
    <property type="component" value="Unassembled WGS sequence"/>
</dbReference>
<evidence type="ECO:0000313" key="3">
    <source>
        <dbReference type="EMBL" id="MCU4727909.1"/>
    </source>
</evidence>
<feature type="compositionally biased region" description="Polar residues" evidence="1">
    <location>
        <begin position="16"/>
        <end position="27"/>
    </location>
</feature>
<protein>
    <submittedName>
        <fullName evidence="3">Uncharacterized protein</fullName>
    </submittedName>
</protein>
<dbReference type="EMBL" id="JAOPKC010000018">
    <property type="protein sequence ID" value="MCU4718980.1"/>
    <property type="molecule type" value="Genomic_DNA"/>
</dbReference>
<keyword evidence="4" id="KW-1185">Reference proteome</keyword>
<evidence type="ECO:0000313" key="2">
    <source>
        <dbReference type="EMBL" id="MCU4718980.1"/>
    </source>
</evidence>
<evidence type="ECO:0000313" key="5">
    <source>
        <dbReference type="Proteomes" id="UP001209746"/>
    </source>
</evidence>
<dbReference type="Proteomes" id="UP001209746">
    <property type="component" value="Unassembled WGS sequence"/>
</dbReference>
<gene>
    <name evidence="3" type="ORF">OB914_13180</name>
    <name evidence="2" type="ORF">OB916_13065</name>
</gene>